<dbReference type="GO" id="GO:0071555">
    <property type="term" value="P:cell wall organization"/>
    <property type="evidence" value="ECO:0007669"/>
    <property type="project" value="UniProtKB-KW"/>
</dbReference>
<evidence type="ECO:0000313" key="12">
    <source>
        <dbReference type="Proteomes" id="UP000288805"/>
    </source>
</evidence>
<sequence length="403" mass="43045">MVSILLTNMKDRFSFFILCMVTLSSFSSTTNASSPLYDVMNYGAVGDGKTDDSQAFLKAWNEACNVQQQRATLNVPARTFLLNPIEFSGPCVPTSIEFQVAGKIIASTNKSLFDNNHWILFSYVKGLTLTGSGTIDGQGAGSWQDRTGVAALKFYTCPDLVLQGLTHINPQKAHIILTKCDGANINSITITAPEDAPNTDGIDIASSNHVQVQNSKIGTGDDCIAISARCSFINITGVTCGPGHGISIGSLGDPGSGDFDTVSEVHVRSCNFTGINTTGVRIKTWQGGQGEVKKITYEDIMFDNVRNPIVIDQFYCPHNVCKNNTGTSAVAISDVSYTGIIGTASGDEVMSLNCGTESSCNNIVLDDVHLKTSDPTKTAFVRCVNFNGRASNVEPSLDQCLNS</sequence>
<keyword evidence="6 9" id="KW-0326">Glycosidase</keyword>
<evidence type="ECO:0000256" key="8">
    <source>
        <dbReference type="PROSITE-ProRule" id="PRU10052"/>
    </source>
</evidence>
<evidence type="ECO:0000256" key="2">
    <source>
        <dbReference type="ARBA" id="ARBA00008834"/>
    </source>
</evidence>
<evidence type="ECO:0000256" key="10">
    <source>
        <dbReference type="SAM" id="SignalP"/>
    </source>
</evidence>
<organism evidence="11 12">
    <name type="scientific">Vitis vinifera</name>
    <name type="common">Grape</name>
    <dbReference type="NCBI Taxonomy" id="29760"/>
    <lineage>
        <taxon>Eukaryota</taxon>
        <taxon>Viridiplantae</taxon>
        <taxon>Streptophyta</taxon>
        <taxon>Embryophyta</taxon>
        <taxon>Tracheophyta</taxon>
        <taxon>Spermatophyta</taxon>
        <taxon>Magnoliopsida</taxon>
        <taxon>eudicotyledons</taxon>
        <taxon>Gunneridae</taxon>
        <taxon>Pentapetalae</taxon>
        <taxon>rosids</taxon>
        <taxon>Vitales</taxon>
        <taxon>Vitaceae</taxon>
        <taxon>Viteae</taxon>
        <taxon>Vitis</taxon>
    </lineage>
</organism>
<dbReference type="SMART" id="SM00710">
    <property type="entry name" value="PbH1"/>
    <property type="match status" value="5"/>
</dbReference>
<comment type="subcellular location">
    <subcellularLocation>
        <location evidence="1">Secreted</location>
        <location evidence="1">Cell wall</location>
    </subcellularLocation>
</comment>
<feature type="active site" evidence="8">
    <location>
        <position position="244"/>
    </location>
</feature>
<protein>
    <submittedName>
        <fullName evidence="11">Putative polygalacturonase</fullName>
    </submittedName>
</protein>
<accession>A0A438H7P2</accession>
<evidence type="ECO:0000256" key="3">
    <source>
        <dbReference type="ARBA" id="ARBA00022512"/>
    </source>
</evidence>
<feature type="signal peptide" evidence="10">
    <location>
        <begin position="1"/>
        <end position="32"/>
    </location>
</feature>
<dbReference type="Proteomes" id="UP000288805">
    <property type="component" value="Unassembled WGS sequence"/>
</dbReference>
<dbReference type="InterPro" id="IPR012334">
    <property type="entry name" value="Pectin_lyas_fold"/>
</dbReference>
<dbReference type="GO" id="GO:0005975">
    <property type="term" value="P:carbohydrate metabolic process"/>
    <property type="evidence" value="ECO:0007669"/>
    <property type="project" value="InterPro"/>
</dbReference>
<reference evidence="11 12" key="1">
    <citation type="journal article" date="2018" name="PLoS Genet.">
        <title>Population sequencing reveals clonal diversity and ancestral inbreeding in the grapevine cultivar Chardonnay.</title>
        <authorList>
            <person name="Roach M.J."/>
            <person name="Johnson D.L."/>
            <person name="Bohlmann J."/>
            <person name="van Vuuren H.J."/>
            <person name="Jones S.J."/>
            <person name="Pretorius I.S."/>
            <person name="Schmidt S.A."/>
            <person name="Borneman A.R."/>
        </authorList>
    </citation>
    <scope>NUCLEOTIDE SEQUENCE [LARGE SCALE GENOMIC DNA]</scope>
    <source>
        <strain evidence="12">cv. Chardonnay</strain>
        <tissue evidence="11">Leaf</tissue>
    </source>
</reference>
<dbReference type="Pfam" id="PF00295">
    <property type="entry name" value="Glyco_hydro_28"/>
    <property type="match status" value="1"/>
</dbReference>
<evidence type="ECO:0000313" key="11">
    <source>
        <dbReference type="EMBL" id="RVW80505.1"/>
    </source>
</evidence>
<dbReference type="InterPro" id="IPR006626">
    <property type="entry name" value="PbH1"/>
</dbReference>
<evidence type="ECO:0000256" key="7">
    <source>
        <dbReference type="ARBA" id="ARBA00023316"/>
    </source>
</evidence>
<name>A0A438H7P2_VITVI</name>
<evidence type="ECO:0000256" key="4">
    <source>
        <dbReference type="ARBA" id="ARBA00022525"/>
    </source>
</evidence>
<evidence type="ECO:0000256" key="1">
    <source>
        <dbReference type="ARBA" id="ARBA00004191"/>
    </source>
</evidence>
<keyword evidence="7" id="KW-0961">Cell wall biogenesis/degradation</keyword>
<keyword evidence="3" id="KW-0134">Cell wall</keyword>
<comment type="similarity">
    <text evidence="2 9">Belongs to the glycosyl hydrolase 28 family.</text>
</comment>
<evidence type="ECO:0000256" key="9">
    <source>
        <dbReference type="RuleBase" id="RU361169"/>
    </source>
</evidence>
<dbReference type="InterPro" id="IPR011050">
    <property type="entry name" value="Pectin_lyase_fold/virulence"/>
</dbReference>
<evidence type="ECO:0000256" key="6">
    <source>
        <dbReference type="ARBA" id="ARBA00023295"/>
    </source>
</evidence>
<dbReference type="InterPro" id="IPR000743">
    <property type="entry name" value="Glyco_hydro_28"/>
</dbReference>
<dbReference type="Gene3D" id="2.160.20.10">
    <property type="entry name" value="Single-stranded right-handed beta-helix, Pectin lyase-like"/>
    <property type="match status" value="1"/>
</dbReference>
<dbReference type="SUPFAM" id="SSF51126">
    <property type="entry name" value="Pectin lyase-like"/>
    <property type="match status" value="1"/>
</dbReference>
<evidence type="ECO:0000256" key="5">
    <source>
        <dbReference type="ARBA" id="ARBA00022801"/>
    </source>
</evidence>
<comment type="caution">
    <text evidence="11">The sequence shown here is derived from an EMBL/GenBank/DDBJ whole genome shotgun (WGS) entry which is preliminary data.</text>
</comment>
<dbReference type="PROSITE" id="PS00502">
    <property type="entry name" value="POLYGALACTURONASE"/>
    <property type="match status" value="1"/>
</dbReference>
<dbReference type="PANTHER" id="PTHR31375">
    <property type="match status" value="1"/>
</dbReference>
<keyword evidence="5 9" id="KW-0378">Hydrolase</keyword>
<keyword evidence="4" id="KW-0964">Secreted</keyword>
<proteinExistence type="inferred from homology"/>
<dbReference type="GO" id="GO:0004650">
    <property type="term" value="F:polygalacturonase activity"/>
    <property type="evidence" value="ECO:0007669"/>
    <property type="project" value="InterPro"/>
</dbReference>
<dbReference type="EMBL" id="QGNW01000265">
    <property type="protein sequence ID" value="RVW80505.1"/>
    <property type="molecule type" value="Genomic_DNA"/>
</dbReference>
<keyword evidence="10" id="KW-0732">Signal</keyword>
<gene>
    <name evidence="11" type="primary">VvCHDp000960_3</name>
    <name evidence="11" type="ORF">CK203_052857</name>
</gene>
<dbReference type="AlphaFoldDB" id="A0A438H7P2"/>
<feature type="chain" id="PRO_5019155092" evidence="10">
    <location>
        <begin position="33"/>
        <end position="403"/>
    </location>
</feature>